<dbReference type="Pfam" id="PF00069">
    <property type="entry name" value="Pkinase"/>
    <property type="match status" value="1"/>
</dbReference>
<dbReference type="SUPFAM" id="SSF56112">
    <property type="entry name" value="Protein kinase-like (PK-like)"/>
    <property type="match status" value="1"/>
</dbReference>
<dbReference type="GO" id="GO:0007165">
    <property type="term" value="P:signal transduction"/>
    <property type="evidence" value="ECO:0007669"/>
    <property type="project" value="TreeGrafter"/>
</dbReference>
<dbReference type="InterPro" id="IPR011009">
    <property type="entry name" value="Kinase-like_dom_sf"/>
</dbReference>
<evidence type="ECO:0000313" key="3">
    <source>
        <dbReference type="Proteomes" id="UP000799118"/>
    </source>
</evidence>
<dbReference type="Gene3D" id="1.10.510.10">
    <property type="entry name" value="Transferase(Phosphotransferase) domain 1"/>
    <property type="match status" value="1"/>
</dbReference>
<dbReference type="GO" id="GO:0005524">
    <property type="term" value="F:ATP binding"/>
    <property type="evidence" value="ECO:0007669"/>
    <property type="project" value="InterPro"/>
</dbReference>
<dbReference type="PANTHER" id="PTHR23257:SF963">
    <property type="entry name" value="AT08303P"/>
    <property type="match status" value="1"/>
</dbReference>
<feature type="domain" description="Protein kinase" evidence="1">
    <location>
        <begin position="1"/>
        <end position="250"/>
    </location>
</feature>
<dbReference type="Proteomes" id="UP000799118">
    <property type="component" value="Unassembled WGS sequence"/>
</dbReference>
<sequence length="250" mass="28627">MAESEFPELNPGFLDSASGTWRKPVSANEERIYNILTPHPRILACQGIAEMDYDDCLILEYHSNGDLWTYLLNNDPPPLANRINWALEIAEGLSYIHSKAVVWADAHLSNVLVTRDLHVVLADFAFSLISPSPFHALTTLPPPIFACPKGYYGRTSNRVDIFAFGVMLFALLMRRFPWTTNLNPRLDEQIQAMHTHGEYKWDVIEDKILKDYFGPVVEKCFKIGYTNGKEIFDDMKEIGAKWFQEVENKQ</sequence>
<dbReference type="PANTHER" id="PTHR23257">
    <property type="entry name" value="SERINE-THREONINE PROTEIN KINASE"/>
    <property type="match status" value="1"/>
</dbReference>
<evidence type="ECO:0000313" key="2">
    <source>
        <dbReference type="EMBL" id="KAE9385271.1"/>
    </source>
</evidence>
<dbReference type="CDD" id="cd00180">
    <property type="entry name" value="PKc"/>
    <property type="match status" value="1"/>
</dbReference>
<keyword evidence="2" id="KW-0418">Kinase</keyword>
<accession>A0A6A4GI85</accession>
<organism evidence="2 3">
    <name type="scientific">Gymnopus androsaceus JB14</name>
    <dbReference type="NCBI Taxonomy" id="1447944"/>
    <lineage>
        <taxon>Eukaryota</taxon>
        <taxon>Fungi</taxon>
        <taxon>Dikarya</taxon>
        <taxon>Basidiomycota</taxon>
        <taxon>Agaricomycotina</taxon>
        <taxon>Agaricomycetes</taxon>
        <taxon>Agaricomycetidae</taxon>
        <taxon>Agaricales</taxon>
        <taxon>Marasmiineae</taxon>
        <taxon>Omphalotaceae</taxon>
        <taxon>Gymnopus</taxon>
    </lineage>
</organism>
<dbReference type="InterPro" id="IPR050167">
    <property type="entry name" value="Ser_Thr_protein_kinase"/>
</dbReference>
<keyword evidence="3" id="KW-1185">Reference proteome</keyword>
<dbReference type="OrthoDB" id="3030888at2759"/>
<keyword evidence="2" id="KW-0808">Transferase</keyword>
<proteinExistence type="predicted"/>
<dbReference type="EMBL" id="ML770008">
    <property type="protein sequence ID" value="KAE9385271.1"/>
    <property type="molecule type" value="Genomic_DNA"/>
</dbReference>
<dbReference type="GO" id="GO:0005737">
    <property type="term" value="C:cytoplasm"/>
    <property type="evidence" value="ECO:0007669"/>
    <property type="project" value="TreeGrafter"/>
</dbReference>
<dbReference type="GO" id="GO:0004672">
    <property type="term" value="F:protein kinase activity"/>
    <property type="evidence" value="ECO:0007669"/>
    <property type="project" value="InterPro"/>
</dbReference>
<gene>
    <name evidence="2" type="ORF">BT96DRAFT_928895</name>
</gene>
<reference evidence="2" key="1">
    <citation type="journal article" date="2019" name="Environ. Microbiol.">
        <title>Fungal ecological strategies reflected in gene transcription - a case study of two litter decomposers.</title>
        <authorList>
            <person name="Barbi F."/>
            <person name="Kohler A."/>
            <person name="Barry K."/>
            <person name="Baskaran P."/>
            <person name="Daum C."/>
            <person name="Fauchery L."/>
            <person name="Ihrmark K."/>
            <person name="Kuo A."/>
            <person name="LaButti K."/>
            <person name="Lipzen A."/>
            <person name="Morin E."/>
            <person name="Grigoriev I.V."/>
            <person name="Henrissat B."/>
            <person name="Lindahl B."/>
            <person name="Martin F."/>
        </authorList>
    </citation>
    <scope>NUCLEOTIDE SEQUENCE</scope>
    <source>
        <strain evidence="2">JB14</strain>
    </source>
</reference>
<dbReference type="InterPro" id="IPR000719">
    <property type="entry name" value="Prot_kinase_dom"/>
</dbReference>
<dbReference type="PROSITE" id="PS50011">
    <property type="entry name" value="PROTEIN_KINASE_DOM"/>
    <property type="match status" value="1"/>
</dbReference>
<dbReference type="AlphaFoldDB" id="A0A6A4GI85"/>
<evidence type="ECO:0000259" key="1">
    <source>
        <dbReference type="PROSITE" id="PS50011"/>
    </source>
</evidence>
<name>A0A6A4GI85_9AGAR</name>
<protein>
    <submittedName>
        <fullName evidence="2">Kinase-like protein</fullName>
    </submittedName>
</protein>